<protein>
    <submittedName>
        <fullName evidence="2">Uncharacterized protein</fullName>
    </submittedName>
</protein>
<sequence length="124" mass="14002">MFSFSVVFQLEIGVPTLMLVALLCILVRKYRKVCKSSSKSSDIPVHYNTKPPLPIVSITLPPPIRIHRKHTEVTNWLVSGPFPDKGFVDEVTPFHLVPYILSHVSWQNQVRTDKHASCPPTSNV</sequence>
<proteinExistence type="predicted"/>
<keyword evidence="1" id="KW-0812">Transmembrane</keyword>
<dbReference type="AlphaFoldDB" id="A0AAW0GED3"/>
<evidence type="ECO:0000313" key="2">
    <source>
        <dbReference type="EMBL" id="KAK7689927.1"/>
    </source>
</evidence>
<keyword evidence="3" id="KW-1185">Reference proteome</keyword>
<organism evidence="2 3">
    <name type="scientific">Cerrena zonata</name>
    <dbReference type="NCBI Taxonomy" id="2478898"/>
    <lineage>
        <taxon>Eukaryota</taxon>
        <taxon>Fungi</taxon>
        <taxon>Dikarya</taxon>
        <taxon>Basidiomycota</taxon>
        <taxon>Agaricomycotina</taxon>
        <taxon>Agaricomycetes</taxon>
        <taxon>Polyporales</taxon>
        <taxon>Cerrenaceae</taxon>
        <taxon>Cerrena</taxon>
    </lineage>
</organism>
<accession>A0AAW0GED3</accession>
<keyword evidence="1" id="KW-1133">Transmembrane helix</keyword>
<name>A0AAW0GED3_9APHY</name>
<gene>
    <name evidence="2" type="ORF">QCA50_006566</name>
</gene>
<feature type="transmembrane region" description="Helical" evidence="1">
    <location>
        <begin position="6"/>
        <end position="27"/>
    </location>
</feature>
<keyword evidence="1" id="KW-0472">Membrane</keyword>
<comment type="caution">
    <text evidence="2">The sequence shown here is derived from an EMBL/GenBank/DDBJ whole genome shotgun (WGS) entry which is preliminary data.</text>
</comment>
<dbReference type="Proteomes" id="UP001385951">
    <property type="component" value="Unassembled WGS sequence"/>
</dbReference>
<dbReference type="EMBL" id="JASBNA010000007">
    <property type="protein sequence ID" value="KAK7689927.1"/>
    <property type="molecule type" value="Genomic_DNA"/>
</dbReference>
<reference evidence="2 3" key="1">
    <citation type="submission" date="2022-09" db="EMBL/GenBank/DDBJ databases">
        <authorList>
            <person name="Palmer J.M."/>
        </authorList>
    </citation>
    <scope>NUCLEOTIDE SEQUENCE [LARGE SCALE GENOMIC DNA]</scope>
    <source>
        <strain evidence="2 3">DSM 7382</strain>
    </source>
</reference>
<evidence type="ECO:0000313" key="3">
    <source>
        <dbReference type="Proteomes" id="UP001385951"/>
    </source>
</evidence>
<evidence type="ECO:0000256" key="1">
    <source>
        <dbReference type="SAM" id="Phobius"/>
    </source>
</evidence>